<feature type="site" description="Important for catalytic activity, responsible for pKa modulation of the active site Glu and correct orientation of both the proton donor and substrate" evidence="4">
    <location>
        <position position="85"/>
    </location>
</feature>
<gene>
    <name evidence="5" type="primary">xylA_2</name>
    <name evidence="5" type="ORF">RGLFYP19_00856</name>
</gene>
<dbReference type="InterPro" id="IPR023296">
    <property type="entry name" value="Glyco_hydro_beta-prop_sf"/>
</dbReference>
<protein>
    <submittedName>
        <fullName evidence="5">Xylosidase/arabinosidase</fullName>
    </submittedName>
</protein>
<evidence type="ECO:0000313" key="5">
    <source>
        <dbReference type="EMBL" id="VYT84764.1"/>
    </source>
</evidence>
<accession>A0A6N2ZYN1</accession>
<dbReference type="AlphaFoldDB" id="A0A6N2ZYN1"/>
<proteinExistence type="inferred from homology"/>
<keyword evidence="3" id="KW-0326">Glycosidase</keyword>
<dbReference type="GO" id="GO:0004553">
    <property type="term" value="F:hydrolase activity, hydrolyzing O-glycosyl compounds"/>
    <property type="evidence" value="ECO:0007669"/>
    <property type="project" value="InterPro"/>
</dbReference>
<dbReference type="EMBL" id="CACRUK010000011">
    <property type="protein sequence ID" value="VYT84764.1"/>
    <property type="molecule type" value="Genomic_DNA"/>
</dbReference>
<dbReference type="Gene3D" id="2.115.10.20">
    <property type="entry name" value="Glycosyl hydrolase domain, family 43"/>
    <property type="match status" value="1"/>
</dbReference>
<dbReference type="GO" id="GO:0005975">
    <property type="term" value="P:carbohydrate metabolic process"/>
    <property type="evidence" value="ECO:0007669"/>
    <property type="project" value="InterPro"/>
</dbReference>
<evidence type="ECO:0000256" key="4">
    <source>
        <dbReference type="PIRSR" id="PIRSR606710-2"/>
    </source>
</evidence>
<dbReference type="InterPro" id="IPR006710">
    <property type="entry name" value="Glyco_hydro_43"/>
</dbReference>
<reference evidence="5" key="1">
    <citation type="submission" date="2019-11" db="EMBL/GenBank/DDBJ databases">
        <authorList>
            <person name="Feng L."/>
        </authorList>
    </citation>
    <scope>NUCLEOTIDE SEQUENCE</scope>
    <source>
        <strain evidence="5">RgnavusLFYP19</strain>
    </source>
</reference>
<dbReference type="RefSeq" id="WP_421929898.1">
    <property type="nucleotide sequence ID" value="NZ_CACRUK010000011.1"/>
</dbReference>
<name>A0A6N2ZYN1_MEDGN</name>
<evidence type="ECO:0000256" key="2">
    <source>
        <dbReference type="ARBA" id="ARBA00022801"/>
    </source>
</evidence>
<sequence>MEKDRVIYRSVQEPLNEDGTQHLFASDVQIGEEGRYYLFYCLHRSPIVSVAVCDEPAGEYQFYGHIRYVDGILYGQKQGDVFNFDPGVLKDDDGRIYLYTRLSYLKDAPMRKYLAGMFQIDGSYCVELDKDILTLKSDPVLAVPGKVLSEGTDFEGHRFLRQAACGILMGGII</sequence>
<dbReference type="Pfam" id="PF04616">
    <property type="entry name" value="Glyco_hydro_43"/>
    <property type="match status" value="1"/>
</dbReference>
<organism evidence="5">
    <name type="scientific">Mediterraneibacter gnavus</name>
    <name type="common">Ruminococcus gnavus</name>
    <dbReference type="NCBI Taxonomy" id="33038"/>
    <lineage>
        <taxon>Bacteria</taxon>
        <taxon>Bacillati</taxon>
        <taxon>Bacillota</taxon>
        <taxon>Clostridia</taxon>
        <taxon>Lachnospirales</taxon>
        <taxon>Lachnospiraceae</taxon>
        <taxon>Mediterraneibacter</taxon>
    </lineage>
</organism>
<dbReference type="SUPFAM" id="SSF75005">
    <property type="entry name" value="Arabinanase/levansucrase/invertase"/>
    <property type="match status" value="1"/>
</dbReference>
<evidence type="ECO:0000256" key="1">
    <source>
        <dbReference type="ARBA" id="ARBA00009865"/>
    </source>
</evidence>
<evidence type="ECO:0000256" key="3">
    <source>
        <dbReference type="ARBA" id="ARBA00023295"/>
    </source>
</evidence>
<comment type="similarity">
    <text evidence="1">Belongs to the glycosyl hydrolase 43 family.</text>
</comment>
<keyword evidence="2" id="KW-0378">Hydrolase</keyword>